<evidence type="ECO:0000256" key="1">
    <source>
        <dbReference type="ARBA" id="ARBA00004459"/>
    </source>
</evidence>
<dbReference type="InterPro" id="IPR012674">
    <property type="entry name" value="Calycin"/>
</dbReference>
<evidence type="ECO:0000313" key="14">
    <source>
        <dbReference type="EMBL" id="CAA6823020.1"/>
    </source>
</evidence>
<proteinExistence type="inferred from homology"/>
<sequence>MIIIKRVLLSLFVVFVMTACASLPDGIKPVEGFDVQRYLGKWYEIARLDHSFERGLSNITAEYSIKDDGSIRVLNRGFKDSAQEWSEAEGKAKFTDAKDVGALRVSFFGPFYGGYNIIELDKENYQYALIVGNNMKYLWILSRSPILDPMIQERLISKASELGFPTNELIIVKHDKAKQ</sequence>
<dbReference type="Gene3D" id="2.40.128.20">
    <property type="match status" value="1"/>
</dbReference>
<evidence type="ECO:0000256" key="7">
    <source>
        <dbReference type="ARBA" id="ARBA00023139"/>
    </source>
</evidence>
<dbReference type="PIRSF" id="PIRSF036893">
    <property type="entry name" value="Lipocalin_ApoD"/>
    <property type="match status" value="1"/>
</dbReference>
<dbReference type="FunFam" id="2.40.128.20:FF:000002">
    <property type="entry name" value="Outer membrane lipoprotein Blc"/>
    <property type="match status" value="1"/>
</dbReference>
<reference evidence="14" key="1">
    <citation type="submission" date="2020-01" db="EMBL/GenBank/DDBJ databases">
        <authorList>
            <person name="Meier V. D."/>
            <person name="Meier V D."/>
        </authorList>
    </citation>
    <scope>NUCLEOTIDE SEQUENCE</scope>
    <source>
        <strain evidence="14">HLG_WM_MAG_07</strain>
    </source>
</reference>
<dbReference type="GO" id="GO:0006950">
    <property type="term" value="P:response to stress"/>
    <property type="evidence" value="ECO:0007669"/>
    <property type="project" value="UniProtKB-ARBA"/>
</dbReference>
<dbReference type="Pfam" id="PF08212">
    <property type="entry name" value="Lipocalin_2"/>
    <property type="match status" value="1"/>
</dbReference>
<dbReference type="AlphaFoldDB" id="A0A6S6U1E5"/>
<evidence type="ECO:0000256" key="6">
    <source>
        <dbReference type="ARBA" id="ARBA00023136"/>
    </source>
</evidence>
<dbReference type="InterPro" id="IPR022272">
    <property type="entry name" value="Lipocalin_CS"/>
</dbReference>
<evidence type="ECO:0000259" key="13">
    <source>
        <dbReference type="Pfam" id="PF08212"/>
    </source>
</evidence>
<evidence type="ECO:0000256" key="12">
    <source>
        <dbReference type="PIRNR" id="PIRNR036893"/>
    </source>
</evidence>
<comment type="function">
    <text evidence="10 12">Involved in the storage or transport of lipids necessary for membrane maintenance under stressful conditions. Displays a binding preference for lysophospholipids.</text>
</comment>
<evidence type="ECO:0000256" key="3">
    <source>
        <dbReference type="ARBA" id="ARBA00011738"/>
    </source>
</evidence>
<comment type="subunit">
    <text evidence="3 12">Homodimer.</text>
</comment>
<evidence type="ECO:0000256" key="10">
    <source>
        <dbReference type="ARBA" id="ARBA00057024"/>
    </source>
</evidence>
<dbReference type="PROSITE" id="PS00213">
    <property type="entry name" value="LIPOCALIN"/>
    <property type="match status" value="1"/>
</dbReference>
<dbReference type="GO" id="GO:0008289">
    <property type="term" value="F:lipid binding"/>
    <property type="evidence" value="ECO:0007669"/>
    <property type="project" value="UniProtKB-UniRule"/>
</dbReference>
<protein>
    <recommendedName>
        <fullName evidence="11 12">Outer membrane lipoprotein Blc</fullName>
    </recommendedName>
</protein>
<gene>
    <name evidence="14" type="ORF">HELGO_WM6590</name>
</gene>
<dbReference type="SUPFAM" id="SSF50814">
    <property type="entry name" value="Lipocalins"/>
    <property type="match status" value="1"/>
</dbReference>
<dbReference type="InterPro" id="IPR000566">
    <property type="entry name" value="Lipocln_cytosolic_FA-bd_dom"/>
</dbReference>
<dbReference type="CDD" id="cd19438">
    <property type="entry name" value="lipocalin_Blc-like"/>
    <property type="match status" value="1"/>
</dbReference>
<keyword evidence="4 12" id="KW-0732">Signal</keyword>
<keyword evidence="5 12" id="KW-0446">Lipid-binding</keyword>
<accession>A0A6S6U1E5</accession>
<evidence type="ECO:0000256" key="9">
    <source>
        <dbReference type="ARBA" id="ARBA00023288"/>
    </source>
</evidence>
<keyword evidence="6 12" id="KW-0472">Membrane</keyword>
<dbReference type="EMBL" id="CACVAY010000112">
    <property type="protein sequence ID" value="CAA6823020.1"/>
    <property type="molecule type" value="Genomic_DNA"/>
</dbReference>
<comment type="subcellular location">
    <subcellularLocation>
        <location evidence="1">Cell outer membrane</location>
        <topology evidence="1">Lipid-anchor</topology>
    </subcellularLocation>
</comment>
<keyword evidence="8 12" id="KW-0998">Cell outer membrane</keyword>
<dbReference type="PANTHER" id="PTHR10612:SF34">
    <property type="entry name" value="APOLIPOPROTEIN D"/>
    <property type="match status" value="1"/>
</dbReference>
<evidence type="ECO:0000256" key="4">
    <source>
        <dbReference type="ARBA" id="ARBA00022729"/>
    </source>
</evidence>
<dbReference type="PROSITE" id="PS51257">
    <property type="entry name" value="PROKAR_LIPOPROTEIN"/>
    <property type="match status" value="1"/>
</dbReference>
<dbReference type="PRINTS" id="PR01171">
    <property type="entry name" value="BCTLIPOCALIN"/>
</dbReference>
<dbReference type="GO" id="GO:0009279">
    <property type="term" value="C:cell outer membrane"/>
    <property type="evidence" value="ECO:0007669"/>
    <property type="project" value="UniProtKB-SubCell"/>
</dbReference>
<keyword evidence="9 12" id="KW-0449">Lipoprotein</keyword>
<evidence type="ECO:0000256" key="11">
    <source>
        <dbReference type="ARBA" id="ARBA00071217"/>
    </source>
</evidence>
<feature type="chain" id="PRO_5028557030" description="Outer membrane lipoprotein Blc" evidence="12">
    <location>
        <begin position="22"/>
        <end position="179"/>
    </location>
</feature>
<feature type="domain" description="Lipocalin/cytosolic fatty-acid binding" evidence="13">
    <location>
        <begin position="33"/>
        <end position="173"/>
    </location>
</feature>
<feature type="signal peptide" evidence="12">
    <location>
        <begin position="1"/>
        <end position="21"/>
    </location>
</feature>
<dbReference type="InterPro" id="IPR022271">
    <property type="entry name" value="Lipocalin_ApoD"/>
</dbReference>
<evidence type="ECO:0000256" key="5">
    <source>
        <dbReference type="ARBA" id="ARBA00023121"/>
    </source>
</evidence>
<organism evidence="14">
    <name type="scientific">uncultured Thiotrichaceae bacterium</name>
    <dbReference type="NCBI Taxonomy" id="298394"/>
    <lineage>
        <taxon>Bacteria</taxon>
        <taxon>Pseudomonadati</taxon>
        <taxon>Pseudomonadota</taxon>
        <taxon>Gammaproteobacteria</taxon>
        <taxon>Thiotrichales</taxon>
        <taxon>Thiotrichaceae</taxon>
        <taxon>environmental samples</taxon>
    </lineage>
</organism>
<comment type="similarity">
    <text evidence="2 12">Belongs to the calycin superfamily. Lipocalin family.</text>
</comment>
<keyword evidence="7" id="KW-0564">Palmitate</keyword>
<dbReference type="InterPro" id="IPR002446">
    <property type="entry name" value="Lipocalin_bac"/>
</dbReference>
<dbReference type="PANTHER" id="PTHR10612">
    <property type="entry name" value="APOLIPOPROTEIN D"/>
    <property type="match status" value="1"/>
</dbReference>
<name>A0A6S6U1E5_9GAMM</name>
<evidence type="ECO:0000256" key="2">
    <source>
        <dbReference type="ARBA" id="ARBA00006889"/>
    </source>
</evidence>
<dbReference type="InterPro" id="IPR047202">
    <property type="entry name" value="Lipocalin_Blc-like_dom"/>
</dbReference>
<evidence type="ECO:0000256" key="8">
    <source>
        <dbReference type="ARBA" id="ARBA00023237"/>
    </source>
</evidence>